<keyword evidence="1" id="KW-1133">Transmembrane helix</keyword>
<reference evidence="2" key="1">
    <citation type="submission" date="2014-09" db="EMBL/GenBank/DDBJ databases">
        <authorList>
            <person name="Magalhaes I.L.F."/>
            <person name="Oliveira U."/>
            <person name="Santos F.R."/>
            <person name="Vidigal T.H.D.A."/>
            <person name="Brescovit A.D."/>
            <person name="Santos A.J."/>
        </authorList>
    </citation>
    <scope>NUCLEOTIDE SEQUENCE</scope>
    <source>
        <tissue evidence="2">Shoot tissue taken approximately 20 cm above the soil surface</tissue>
    </source>
</reference>
<keyword evidence="1" id="KW-0812">Transmembrane</keyword>
<sequence>MSECHFNISVITCFPYAYVFHIMWTLTLTFRHRGSSGS</sequence>
<organism evidence="2">
    <name type="scientific">Arundo donax</name>
    <name type="common">Giant reed</name>
    <name type="synonym">Donax arundinaceus</name>
    <dbReference type="NCBI Taxonomy" id="35708"/>
    <lineage>
        <taxon>Eukaryota</taxon>
        <taxon>Viridiplantae</taxon>
        <taxon>Streptophyta</taxon>
        <taxon>Embryophyta</taxon>
        <taxon>Tracheophyta</taxon>
        <taxon>Spermatophyta</taxon>
        <taxon>Magnoliopsida</taxon>
        <taxon>Liliopsida</taxon>
        <taxon>Poales</taxon>
        <taxon>Poaceae</taxon>
        <taxon>PACMAD clade</taxon>
        <taxon>Arundinoideae</taxon>
        <taxon>Arundineae</taxon>
        <taxon>Arundo</taxon>
    </lineage>
</organism>
<dbReference type="AlphaFoldDB" id="A0A0A9A2L2"/>
<evidence type="ECO:0000313" key="2">
    <source>
        <dbReference type="EMBL" id="JAD43240.1"/>
    </source>
</evidence>
<reference evidence="2" key="2">
    <citation type="journal article" date="2015" name="Data Brief">
        <title>Shoot transcriptome of the giant reed, Arundo donax.</title>
        <authorList>
            <person name="Barrero R.A."/>
            <person name="Guerrero F.D."/>
            <person name="Moolhuijzen P."/>
            <person name="Goolsby J.A."/>
            <person name="Tidwell J."/>
            <person name="Bellgard S.E."/>
            <person name="Bellgard M.I."/>
        </authorList>
    </citation>
    <scope>NUCLEOTIDE SEQUENCE</scope>
    <source>
        <tissue evidence="2">Shoot tissue taken approximately 20 cm above the soil surface</tissue>
    </source>
</reference>
<keyword evidence="1" id="KW-0472">Membrane</keyword>
<evidence type="ECO:0000256" key="1">
    <source>
        <dbReference type="SAM" id="Phobius"/>
    </source>
</evidence>
<dbReference type="EMBL" id="GBRH01254655">
    <property type="protein sequence ID" value="JAD43240.1"/>
    <property type="molecule type" value="Transcribed_RNA"/>
</dbReference>
<proteinExistence type="predicted"/>
<name>A0A0A9A2L2_ARUDO</name>
<protein>
    <submittedName>
        <fullName evidence="2">Uncharacterized protein</fullName>
    </submittedName>
</protein>
<accession>A0A0A9A2L2</accession>
<feature type="transmembrane region" description="Helical" evidence="1">
    <location>
        <begin position="6"/>
        <end position="30"/>
    </location>
</feature>